<dbReference type="InterPro" id="IPR050571">
    <property type="entry name" value="Class-IV_PLP-Dep_Aminotrnsfr"/>
</dbReference>
<name>A0A250IKL1_9BACT</name>
<comment type="catalytic activity">
    <reaction evidence="8">
        <text>L-leucine + 2-oxoglutarate = 4-methyl-2-oxopentanoate + L-glutamate</text>
        <dbReference type="Rhea" id="RHEA:18321"/>
        <dbReference type="ChEBI" id="CHEBI:16810"/>
        <dbReference type="ChEBI" id="CHEBI:17865"/>
        <dbReference type="ChEBI" id="CHEBI:29985"/>
        <dbReference type="ChEBI" id="CHEBI:57427"/>
        <dbReference type="EC" id="2.6.1.42"/>
    </reaction>
</comment>
<comment type="pathway">
    <text evidence="2">Amino-acid biosynthesis; L-valine biosynthesis; L-valine from pyruvate: step 4/4.</text>
</comment>
<dbReference type="Gene3D" id="3.30.470.10">
    <property type="match status" value="1"/>
</dbReference>
<dbReference type="KEGG" id="mbd:MEBOL_005160"/>
<dbReference type="SUPFAM" id="SSF56752">
    <property type="entry name" value="D-aminoacid aminotransferase-like PLP-dependent enzymes"/>
    <property type="match status" value="1"/>
</dbReference>
<evidence type="ECO:0000256" key="4">
    <source>
        <dbReference type="ARBA" id="ARBA00009320"/>
    </source>
</evidence>
<dbReference type="InterPro" id="IPR001544">
    <property type="entry name" value="Aminotrans_IV"/>
</dbReference>
<evidence type="ECO:0000313" key="9">
    <source>
        <dbReference type="EMBL" id="ATB31697.1"/>
    </source>
</evidence>
<evidence type="ECO:0000256" key="7">
    <source>
        <dbReference type="ARBA" id="ARBA00048798"/>
    </source>
</evidence>
<dbReference type="GO" id="GO:0004084">
    <property type="term" value="F:branched-chain-amino-acid transaminase activity"/>
    <property type="evidence" value="ECO:0007669"/>
    <property type="project" value="UniProtKB-EC"/>
</dbReference>
<dbReference type="EMBL" id="CP022163">
    <property type="protein sequence ID" value="ATB31697.1"/>
    <property type="molecule type" value="Genomic_DNA"/>
</dbReference>
<protein>
    <recommendedName>
        <fullName evidence="5">branched-chain-amino-acid transaminase</fullName>
        <ecNumber evidence="5">2.6.1.42</ecNumber>
    </recommendedName>
</protein>
<proteinExistence type="inferred from homology"/>
<evidence type="ECO:0000256" key="5">
    <source>
        <dbReference type="ARBA" id="ARBA00013053"/>
    </source>
</evidence>
<evidence type="ECO:0000313" key="10">
    <source>
        <dbReference type="Proteomes" id="UP000217289"/>
    </source>
</evidence>
<comment type="catalytic activity">
    <reaction evidence="7">
        <text>L-isoleucine + 2-oxoglutarate = (S)-3-methyl-2-oxopentanoate + L-glutamate</text>
        <dbReference type="Rhea" id="RHEA:24801"/>
        <dbReference type="ChEBI" id="CHEBI:16810"/>
        <dbReference type="ChEBI" id="CHEBI:29985"/>
        <dbReference type="ChEBI" id="CHEBI:35146"/>
        <dbReference type="ChEBI" id="CHEBI:58045"/>
        <dbReference type="EC" id="2.6.1.42"/>
    </reaction>
</comment>
<dbReference type="OrthoDB" id="451849at2"/>
<dbReference type="RefSeq" id="WP_095979990.1">
    <property type="nucleotide sequence ID" value="NZ_CP022163.1"/>
</dbReference>
<accession>A0A250IKL1</accession>
<comment type="pathway">
    <text evidence="1">Amino-acid biosynthesis; L-isoleucine biosynthesis; L-isoleucine from 2-oxobutanoate: step 4/4.</text>
</comment>
<gene>
    <name evidence="9" type="ORF">MEBOL_005160</name>
</gene>
<reference evidence="9 10" key="1">
    <citation type="submission" date="2017-06" db="EMBL/GenBank/DDBJ databases">
        <authorList>
            <person name="Kim H.J."/>
            <person name="Triplett B.A."/>
        </authorList>
    </citation>
    <scope>NUCLEOTIDE SEQUENCE [LARGE SCALE GENOMIC DNA]</scope>
    <source>
        <strain evidence="9 10">DSM 14713</strain>
    </source>
</reference>
<comment type="similarity">
    <text evidence="4">Belongs to the class-IV pyridoxal-phosphate-dependent aminotransferase family.</text>
</comment>
<keyword evidence="10" id="KW-1185">Reference proteome</keyword>
<dbReference type="AlphaFoldDB" id="A0A250IKL1"/>
<evidence type="ECO:0000256" key="8">
    <source>
        <dbReference type="ARBA" id="ARBA00049229"/>
    </source>
</evidence>
<dbReference type="InterPro" id="IPR043132">
    <property type="entry name" value="BCAT-like_C"/>
</dbReference>
<evidence type="ECO:0000256" key="6">
    <source>
        <dbReference type="ARBA" id="ARBA00048212"/>
    </source>
</evidence>
<evidence type="ECO:0000256" key="1">
    <source>
        <dbReference type="ARBA" id="ARBA00004824"/>
    </source>
</evidence>
<evidence type="ECO:0000256" key="3">
    <source>
        <dbReference type="ARBA" id="ARBA00005072"/>
    </source>
</evidence>
<evidence type="ECO:0000256" key="2">
    <source>
        <dbReference type="ARBA" id="ARBA00004931"/>
    </source>
</evidence>
<dbReference type="InterPro" id="IPR043131">
    <property type="entry name" value="BCAT-like_N"/>
</dbReference>
<comment type="catalytic activity">
    <reaction evidence="6">
        <text>L-valine + 2-oxoglutarate = 3-methyl-2-oxobutanoate + L-glutamate</text>
        <dbReference type="Rhea" id="RHEA:24813"/>
        <dbReference type="ChEBI" id="CHEBI:11851"/>
        <dbReference type="ChEBI" id="CHEBI:16810"/>
        <dbReference type="ChEBI" id="CHEBI:29985"/>
        <dbReference type="ChEBI" id="CHEBI:57762"/>
        <dbReference type="EC" id="2.6.1.42"/>
    </reaction>
</comment>
<dbReference type="Proteomes" id="UP000217289">
    <property type="component" value="Chromosome"/>
</dbReference>
<dbReference type="EC" id="2.6.1.42" evidence="5"/>
<dbReference type="Pfam" id="PF01063">
    <property type="entry name" value="Aminotran_4"/>
    <property type="match status" value="1"/>
</dbReference>
<dbReference type="PANTHER" id="PTHR42743:SF11">
    <property type="entry name" value="AMINODEOXYCHORISMATE LYASE"/>
    <property type="match status" value="1"/>
</dbReference>
<dbReference type="InterPro" id="IPR036038">
    <property type="entry name" value="Aminotransferase-like"/>
</dbReference>
<organism evidence="9 10">
    <name type="scientific">Melittangium boletus DSM 14713</name>
    <dbReference type="NCBI Taxonomy" id="1294270"/>
    <lineage>
        <taxon>Bacteria</taxon>
        <taxon>Pseudomonadati</taxon>
        <taxon>Myxococcota</taxon>
        <taxon>Myxococcia</taxon>
        <taxon>Myxococcales</taxon>
        <taxon>Cystobacterineae</taxon>
        <taxon>Archangiaceae</taxon>
        <taxon>Melittangium</taxon>
    </lineage>
</organism>
<dbReference type="PANTHER" id="PTHR42743">
    <property type="entry name" value="AMINO-ACID AMINOTRANSFERASE"/>
    <property type="match status" value="1"/>
</dbReference>
<comment type="pathway">
    <text evidence="3">Amino-acid biosynthesis; L-leucine biosynthesis; L-leucine from 3-methyl-2-oxobutanoate: step 4/4.</text>
</comment>
<dbReference type="Gene3D" id="3.20.10.10">
    <property type="entry name" value="D-amino Acid Aminotransferase, subunit A, domain 2"/>
    <property type="match status" value="1"/>
</dbReference>
<sequence>MTGTVALNGEVRRLEELRLGDFLQSFFFGAGFFETFLIEEGAPRFLERHLTRLQASLTAHEGSVRAPPAQALTPNAVRESLRQCLAADAGLGPRFTGVGKLVAGDGHLLLTFRPLPPHHEASLREGLALEHLEERGYRRGDPLARHKSVSYLRQYAHLGRGTVFANELGELCEAPNGNLFFLLDDALVTPPVEAPCLPGIIRAVLLEERRWTDKPIEERTVRREHVEHAHGCILTNSVSLALPIPRLFGRALPHSAELARSVRALVEARARLEA</sequence>
<dbReference type="GO" id="GO:0046394">
    <property type="term" value="P:carboxylic acid biosynthetic process"/>
    <property type="evidence" value="ECO:0007669"/>
    <property type="project" value="UniProtKB-ARBA"/>
</dbReference>